<sequence>MYQSTGIPTKLELNKICLEALTLYAHGLISLTELSGRLSVEDVSISHVTTTFTSECLTISTGIKQTDLYFHLTKFSGEKDERGFPINDEACVVNL</sequence>
<evidence type="ECO:0000313" key="1">
    <source>
        <dbReference type="EMBL" id="AXG67005.1"/>
    </source>
</evidence>
<name>A0A384ZXQ6_9CAUD</name>
<dbReference type="Proteomes" id="UP000263326">
    <property type="component" value="Segment"/>
</dbReference>
<reference evidence="1 2" key="1">
    <citation type="journal article" date="2018" name="Front. Microbiol.">
        <title>Jumbo Bacteriophages Are Represented Within an Increasing Diversity of Environmental Viruses Infecting the Emerging Phytopathogen, Dickeya solani.</title>
        <authorList>
            <person name="Day A.W."/>
            <person name="Ahn J."/>
            <person name="Salmond G.P.C."/>
        </authorList>
    </citation>
    <scope>NUCLEOTIDE SEQUENCE [LARGE SCALE GENOMIC DNA]</scope>
</reference>
<dbReference type="EMBL" id="MH460461">
    <property type="protein sequence ID" value="AXG67005.1"/>
    <property type="molecule type" value="Genomic_DNA"/>
</dbReference>
<organism evidence="1 2">
    <name type="scientific">Dickeya phage vB_DsoM_JA29</name>
    <dbReference type="NCBI Taxonomy" id="2283031"/>
    <lineage>
        <taxon>Viruses</taxon>
        <taxon>Duplodnaviria</taxon>
        <taxon>Heunggongvirae</taxon>
        <taxon>Uroviricota</taxon>
        <taxon>Caudoviricetes</taxon>
        <taxon>Salmondvirus</taxon>
        <taxon>Salmondvirus JA29</taxon>
    </lineage>
</organism>
<evidence type="ECO:0000313" key="2">
    <source>
        <dbReference type="Proteomes" id="UP000263326"/>
    </source>
</evidence>
<keyword evidence="2" id="KW-1185">Reference proteome</keyword>
<accession>A0A384ZXQ6</accession>
<proteinExistence type="predicted"/>
<protein>
    <submittedName>
        <fullName evidence="1">Uncharacterized protein</fullName>
    </submittedName>
</protein>
<gene>
    <name evidence="1" type="ORF">JA29_279</name>
</gene>